<evidence type="ECO:0000313" key="3">
    <source>
        <dbReference type="Proteomes" id="UP000003793"/>
    </source>
</evidence>
<dbReference type="AlphaFoldDB" id="C0B8M0"/>
<organism evidence="2 3">
    <name type="scientific">Coprococcus comes ATCC 27758</name>
    <dbReference type="NCBI Taxonomy" id="470146"/>
    <lineage>
        <taxon>Bacteria</taxon>
        <taxon>Bacillati</taxon>
        <taxon>Bacillota</taxon>
        <taxon>Clostridia</taxon>
        <taxon>Lachnospirales</taxon>
        <taxon>Lachnospiraceae</taxon>
        <taxon>Coprococcus</taxon>
    </lineage>
</organism>
<name>C0B8M0_9FIRM</name>
<proteinExistence type="predicted"/>
<dbReference type="HOGENOM" id="CLU_2449541_0_0_9"/>
<keyword evidence="1" id="KW-1133">Transmembrane helix</keyword>
<keyword evidence="1" id="KW-0812">Transmembrane</keyword>
<protein>
    <submittedName>
        <fullName evidence="2">Uncharacterized protein</fullName>
    </submittedName>
</protein>
<reference evidence="2 3" key="1">
    <citation type="submission" date="2009-02" db="EMBL/GenBank/DDBJ databases">
        <authorList>
            <person name="Fulton L."/>
            <person name="Clifton S."/>
            <person name="Fulton B."/>
            <person name="Xu J."/>
            <person name="Minx P."/>
            <person name="Pepin K.H."/>
            <person name="Johnson M."/>
            <person name="Bhonagiri V."/>
            <person name="Nash W.E."/>
            <person name="Mardis E.R."/>
            <person name="Wilson R.K."/>
        </authorList>
    </citation>
    <scope>NUCLEOTIDE SEQUENCE [LARGE SCALE GENOMIC DNA]</scope>
    <source>
        <strain evidence="2 3">ATCC 27758</strain>
    </source>
</reference>
<evidence type="ECO:0000313" key="2">
    <source>
        <dbReference type="EMBL" id="EEG90257.1"/>
    </source>
</evidence>
<dbReference type="Proteomes" id="UP000003793">
    <property type="component" value="Unassembled WGS sequence"/>
</dbReference>
<accession>C0B8M0</accession>
<reference evidence="2 3" key="2">
    <citation type="submission" date="2009-03" db="EMBL/GenBank/DDBJ databases">
        <title>Draft genome sequence of Coprococcus comes (ATCC 27758).</title>
        <authorList>
            <person name="Sudarsanam P."/>
            <person name="Ley R."/>
            <person name="Guruge J."/>
            <person name="Turnbaugh P.J."/>
            <person name="Mahowald M."/>
            <person name="Liep D."/>
            <person name="Gordon J."/>
        </authorList>
    </citation>
    <scope>NUCLEOTIDE SEQUENCE [LARGE SCALE GENOMIC DNA]</scope>
    <source>
        <strain evidence="2 3">ATCC 27758</strain>
    </source>
</reference>
<gene>
    <name evidence="2" type="ORF">COPCOM_01494</name>
</gene>
<comment type="caution">
    <text evidence="2">The sequence shown here is derived from an EMBL/GenBank/DDBJ whole genome shotgun (WGS) entry which is preliminary data.</text>
</comment>
<feature type="transmembrane region" description="Helical" evidence="1">
    <location>
        <begin position="57"/>
        <end position="75"/>
    </location>
</feature>
<dbReference type="EMBL" id="ABVR01000039">
    <property type="protein sequence ID" value="EEG90257.1"/>
    <property type="molecule type" value="Genomic_DNA"/>
</dbReference>
<evidence type="ECO:0000256" key="1">
    <source>
        <dbReference type="SAM" id="Phobius"/>
    </source>
</evidence>
<keyword evidence="1" id="KW-0472">Membrane</keyword>
<sequence>MEFKTKQRNRRIRFTNFQSFICRDAIQIGKGCESGEIRLGNVILITGQRFSVDTGQFHHLFLGIFFILTGVFQNFTNIFHENVPPSNIV</sequence>